<name>A0AAW2EGY6_9HYME</name>
<reference evidence="1 2" key="1">
    <citation type="submission" date="2023-03" db="EMBL/GenBank/DDBJ databases">
        <title>High recombination rates correlate with genetic variation in Cardiocondyla obscurior ants.</title>
        <authorList>
            <person name="Errbii M."/>
        </authorList>
    </citation>
    <scope>NUCLEOTIDE SEQUENCE [LARGE SCALE GENOMIC DNA]</scope>
    <source>
        <strain evidence="1">Alpha-2009</strain>
        <tissue evidence="1">Whole body</tissue>
    </source>
</reference>
<dbReference type="AlphaFoldDB" id="A0AAW2EGY6"/>
<keyword evidence="2" id="KW-1185">Reference proteome</keyword>
<evidence type="ECO:0000313" key="2">
    <source>
        <dbReference type="Proteomes" id="UP001430953"/>
    </source>
</evidence>
<dbReference type="Proteomes" id="UP001430953">
    <property type="component" value="Unassembled WGS sequence"/>
</dbReference>
<gene>
    <name evidence="1" type="ORF">PUN28_019348</name>
</gene>
<evidence type="ECO:0000313" key="1">
    <source>
        <dbReference type="EMBL" id="KAL0100902.1"/>
    </source>
</evidence>
<dbReference type="EMBL" id="JADYXP020000025">
    <property type="protein sequence ID" value="KAL0100902.1"/>
    <property type="molecule type" value="Genomic_DNA"/>
</dbReference>
<proteinExistence type="predicted"/>
<comment type="caution">
    <text evidence="1">The sequence shown here is derived from an EMBL/GenBank/DDBJ whole genome shotgun (WGS) entry which is preliminary data.</text>
</comment>
<accession>A0AAW2EGY6</accession>
<sequence length="109" mass="12473">MNETLLLFTTMDVPRFSGDAVLVINDIGNTRCREVSLTSDNDDSSMADSVSEIIALRASHLSGWYFQSKQLTWRNESRDRRYLHFVSNGEYQQKSHFGVPAKITSRNLK</sequence>
<protein>
    <submittedName>
        <fullName evidence="1">Uncharacterized protein</fullName>
    </submittedName>
</protein>
<organism evidence="1 2">
    <name type="scientific">Cardiocondyla obscurior</name>
    <dbReference type="NCBI Taxonomy" id="286306"/>
    <lineage>
        <taxon>Eukaryota</taxon>
        <taxon>Metazoa</taxon>
        <taxon>Ecdysozoa</taxon>
        <taxon>Arthropoda</taxon>
        <taxon>Hexapoda</taxon>
        <taxon>Insecta</taxon>
        <taxon>Pterygota</taxon>
        <taxon>Neoptera</taxon>
        <taxon>Endopterygota</taxon>
        <taxon>Hymenoptera</taxon>
        <taxon>Apocrita</taxon>
        <taxon>Aculeata</taxon>
        <taxon>Formicoidea</taxon>
        <taxon>Formicidae</taxon>
        <taxon>Myrmicinae</taxon>
        <taxon>Cardiocondyla</taxon>
    </lineage>
</organism>